<protein>
    <recommendedName>
        <fullName evidence="2">Proline dehydrogenase domain-containing protein</fullName>
    </recommendedName>
</protein>
<dbReference type="InterPro" id="IPR002872">
    <property type="entry name" value="Proline_DH_dom"/>
</dbReference>
<dbReference type="PANTHER" id="PTHR13914">
    <property type="entry name" value="PROLINE OXIDASE"/>
    <property type="match status" value="1"/>
</dbReference>
<accession>A0A6C0CRF3</accession>
<dbReference type="GO" id="GO:0004657">
    <property type="term" value="F:proline dehydrogenase activity"/>
    <property type="evidence" value="ECO:0007669"/>
    <property type="project" value="InterPro"/>
</dbReference>
<dbReference type="GO" id="GO:0010133">
    <property type="term" value="P:L-proline catabolic process to L-glutamate"/>
    <property type="evidence" value="ECO:0007669"/>
    <property type="project" value="TreeGrafter"/>
</dbReference>
<feature type="domain" description="Proline dehydrogenase" evidence="2">
    <location>
        <begin position="48"/>
        <end position="307"/>
    </location>
</feature>
<dbReference type="Gene3D" id="3.20.20.220">
    <property type="match status" value="1"/>
</dbReference>
<dbReference type="InterPro" id="IPR029041">
    <property type="entry name" value="FAD-linked_oxidoreductase-like"/>
</dbReference>
<dbReference type="InterPro" id="IPR015659">
    <property type="entry name" value="Proline_oxidase"/>
</dbReference>
<dbReference type="SUPFAM" id="SSF51730">
    <property type="entry name" value="FAD-linked oxidoreductase"/>
    <property type="match status" value="1"/>
</dbReference>
<evidence type="ECO:0000259" key="2">
    <source>
        <dbReference type="Pfam" id="PF01619"/>
    </source>
</evidence>
<dbReference type="GO" id="GO:0005739">
    <property type="term" value="C:mitochondrion"/>
    <property type="evidence" value="ECO:0007669"/>
    <property type="project" value="TreeGrafter"/>
</dbReference>
<organism evidence="3">
    <name type="scientific">viral metagenome</name>
    <dbReference type="NCBI Taxonomy" id="1070528"/>
    <lineage>
        <taxon>unclassified sequences</taxon>
        <taxon>metagenomes</taxon>
        <taxon>organismal metagenomes</taxon>
    </lineage>
</organism>
<evidence type="ECO:0000256" key="1">
    <source>
        <dbReference type="ARBA" id="ARBA00023002"/>
    </source>
</evidence>
<dbReference type="EMBL" id="MN739479">
    <property type="protein sequence ID" value="QHT07041.1"/>
    <property type="molecule type" value="Genomic_DNA"/>
</dbReference>
<reference evidence="3" key="1">
    <citation type="journal article" date="2020" name="Nature">
        <title>Giant virus diversity and host interactions through global metagenomics.</title>
        <authorList>
            <person name="Schulz F."/>
            <person name="Roux S."/>
            <person name="Paez-Espino D."/>
            <person name="Jungbluth S."/>
            <person name="Walsh D.A."/>
            <person name="Denef V.J."/>
            <person name="McMahon K.D."/>
            <person name="Konstantinidis K.T."/>
            <person name="Eloe-Fadrosh E.A."/>
            <person name="Kyrpides N.C."/>
            <person name="Woyke T."/>
        </authorList>
    </citation>
    <scope>NUCLEOTIDE SEQUENCE</scope>
    <source>
        <strain evidence="3">GVMAG-M-3300021962-46</strain>
    </source>
</reference>
<dbReference type="AlphaFoldDB" id="A0A6C0CRF3"/>
<proteinExistence type="predicted"/>
<dbReference type="PANTHER" id="PTHR13914:SF0">
    <property type="entry name" value="PROLINE DEHYDROGENASE 1, MITOCHONDRIAL"/>
    <property type="match status" value="1"/>
</dbReference>
<sequence>MKYLSLLKYPYVNTLLQKIIKHTSSSQLLIVKQMMEYFCASEKDLPSAITKMKQSQYHIILDYAMEQNKRASIQTKDTILKNMERLDSMDFIALKPSSLLERDLERILDICKEKRQKIMIDAEEYEYQQKVHLYIRTLQEKYNTRLFPCIYNTYQCYLKTTYKQIMNDIEYFDKIQLPIAIKLVRGAYLEYEIQNAQKKNLPIPVFESIHQTNVCYNRCMLHTIQHAKEQQVYLNIATHNPNSIQLARQYAKPYDKHICFSQLKGIRDDLSQKLLLEGYIVYKYLPYGEYSIMVPYLLRRLQESKMNFTTIDYFSKIV</sequence>
<evidence type="ECO:0000313" key="3">
    <source>
        <dbReference type="EMBL" id="QHT07041.1"/>
    </source>
</evidence>
<dbReference type="GO" id="GO:0071949">
    <property type="term" value="F:FAD binding"/>
    <property type="evidence" value="ECO:0007669"/>
    <property type="project" value="TreeGrafter"/>
</dbReference>
<keyword evidence="1" id="KW-0560">Oxidoreductase</keyword>
<name>A0A6C0CRF3_9ZZZZ</name>
<dbReference type="Pfam" id="PF01619">
    <property type="entry name" value="Pro_dh"/>
    <property type="match status" value="1"/>
</dbReference>